<dbReference type="EMBL" id="GISG01218859">
    <property type="protein sequence ID" value="MBA4662929.1"/>
    <property type="molecule type" value="Transcribed_RNA"/>
</dbReference>
<accession>A0A7C9EKC3</accession>
<dbReference type="AlphaFoldDB" id="A0A7C9EKC3"/>
<evidence type="ECO:0000313" key="1">
    <source>
        <dbReference type="EMBL" id="MBA4662929.1"/>
    </source>
</evidence>
<sequence>MCLAPSFLTFYFAPHPLPSFPAFSDAHHPPPSPAYLNGHFPPSVPPFSSYNHLPPFFLVLPSCCRLHPSPSFSSDCHLPPVLAFYFLDQLAPCLAFYRLASHPLSFLTSCWHVALPPFFHISCMYLAALSSHASYEFAYPHPDTAASNCPHRSEGFFQHISS</sequence>
<organism evidence="1">
    <name type="scientific">Opuntia streptacantha</name>
    <name type="common">Prickly pear cactus</name>
    <name type="synonym">Opuntia cardona</name>
    <dbReference type="NCBI Taxonomy" id="393608"/>
    <lineage>
        <taxon>Eukaryota</taxon>
        <taxon>Viridiplantae</taxon>
        <taxon>Streptophyta</taxon>
        <taxon>Embryophyta</taxon>
        <taxon>Tracheophyta</taxon>
        <taxon>Spermatophyta</taxon>
        <taxon>Magnoliopsida</taxon>
        <taxon>eudicotyledons</taxon>
        <taxon>Gunneridae</taxon>
        <taxon>Pentapetalae</taxon>
        <taxon>Caryophyllales</taxon>
        <taxon>Cactineae</taxon>
        <taxon>Cactaceae</taxon>
        <taxon>Opuntioideae</taxon>
        <taxon>Opuntia</taxon>
    </lineage>
</organism>
<protein>
    <submittedName>
        <fullName evidence="1">Uncharacterized protein</fullName>
    </submittedName>
</protein>
<reference evidence="1" key="1">
    <citation type="journal article" date="2013" name="J. Plant Res.">
        <title>Effect of fungi and light on seed germination of three Opuntia species from semiarid lands of central Mexico.</title>
        <authorList>
            <person name="Delgado-Sanchez P."/>
            <person name="Jimenez-Bremont J.F."/>
            <person name="Guerrero-Gonzalez Mde L."/>
            <person name="Flores J."/>
        </authorList>
    </citation>
    <scope>NUCLEOTIDE SEQUENCE</scope>
    <source>
        <tissue evidence="1">Cladode</tissue>
    </source>
</reference>
<name>A0A7C9EKC3_OPUST</name>
<reference evidence="1" key="2">
    <citation type="submission" date="2020-07" db="EMBL/GenBank/DDBJ databases">
        <authorList>
            <person name="Vera ALvarez R."/>
            <person name="Arias-Moreno D.M."/>
            <person name="Jimenez-Jacinto V."/>
            <person name="Jimenez-Bremont J.F."/>
            <person name="Swaminathan K."/>
            <person name="Moose S.P."/>
            <person name="Guerrero-Gonzalez M.L."/>
            <person name="Marino-Ramirez L."/>
            <person name="Landsman D."/>
            <person name="Rodriguez-Kessler M."/>
            <person name="Delgado-Sanchez P."/>
        </authorList>
    </citation>
    <scope>NUCLEOTIDE SEQUENCE</scope>
    <source>
        <tissue evidence="1">Cladode</tissue>
    </source>
</reference>
<proteinExistence type="predicted"/>